<dbReference type="Proteomes" id="UP001446871">
    <property type="component" value="Unassembled WGS sequence"/>
</dbReference>
<organism evidence="2 3">
    <name type="scientific">Apiospora saccharicola</name>
    <dbReference type="NCBI Taxonomy" id="335842"/>
    <lineage>
        <taxon>Eukaryota</taxon>
        <taxon>Fungi</taxon>
        <taxon>Dikarya</taxon>
        <taxon>Ascomycota</taxon>
        <taxon>Pezizomycotina</taxon>
        <taxon>Sordariomycetes</taxon>
        <taxon>Xylariomycetidae</taxon>
        <taxon>Amphisphaeriales</taxon>
        <taxon>Apiosporaceae</taxon>
        <taxon>Apiospora</taxon>
    </lineage>
</organism>
<comment type="caution">
    <text evidence="2">The sequence shown here is derived from an EMBL/GenBank/DDBJ whole genome shotgun (WGS) entry which is preliminary data.</text>
</comment>
<feature type="domain" description="2EXR" evidence="1">
    <location>
        <begin position="4"/>
        <end position="67"/>
    </location>
</feature>
<dbReference type="EMBL" id="JAQQWM010000006">
    <property type="protein sequence ID" value="KAK8059487.1"/>
    <property type="molecule type" value="Genomic_DNA"/>
</dbReference>
<proteinExistence type="predicted"/>
<dbReference type="InterPro" id="IPR045518">
    <property type="entry name" value="2EXR"/>
</dbReference>
<gene>
    <name evidence="2" type="ORF">PG996_009417</name>
</gene>
<evidence type="ECO:0000259" key="1">
    <source>
        <dbReference type="Pfam" id="PF20150"/>
    </source>
</evidence>
<sequence>MGTFTAFPELPTELRLQVWEHVIGDEAPKRKVRVDDFAFSIIPDPSLISPLLSACPESRRVALSYYCDPVPIHAFKLPECGPRRTGDALKDLELWRDLQDGIRLSIATMLDRVSPKDPPRYKPYHAERQGRRTGTLHVSLAADTFVDGGRELSWQVLNPKDSGYFLTTSVERPRFITPVLEDAQYNQAIRTMNDNRIPLESSLQPQAWVRRRLAPRHPA</sequence>
<dbReference type="Pfam" id="PF20150">
    <property type="entry name" value="2EXR"/>
    <property type="match status" value="1"/>
</dbReference>
<name>A0ABR1UKQ2_9PEZI</name>
<keyword evidence="3" id="KW-1185">Reference proteome</keyword>
<accession>A0ABR1UKQ2</accession>
<reference evidence="2 3" key="1">
    <citation type="submission" date="2023-01" db="EMBL/GenBank/DDBJ databases">
        <title>Analysis of 21 Apiospora genomes using comparative genomics revels a genus with tremendous synthesis potential of carbohydrate active enzymes and secondary metabolites.</title>
        <authorList>
            <person name="Sorensen T."/>
        </authorList>
    </citation>
    <scope>NUCLEOTIDE SEQUENCE [LARGE SCALE GENOMIC DNA]</scope>
    <source>
        <strain evidence="2 3">CBS 83171</strain>
    </source>
</reference>
<evidence type="ECO:0000313" key="3">
    <source>
        <dbReference type="Proteomes" id="UP001446871"/>
    </source>
</evidence>
<evidence type="ECO:0000313" key="2">
    <source>
        <dbReference type="EMBL" id="KAK8059487.1"/>
    </source>
</evidence>
<protein>
    <recommendedName>
        <fullName evidence="1">2EXR domain-containing protein</fullName>
    </recommendedName>
</protein>